<dbReference type="Pfam" id="PF04972">
    <property type="entry name" value="BON"/>
    <property type="match status" value="3"/>
</dbReference>
<reference evidence="2 3" key="1">
    <citation type="submission" date="2016-08" db="EMBL/GenBank/DDBJ databases">
        <title>Novel Firmicutes and Novel Genomes.</title>
        <authorList>
            <person name="Poppleton D.I."/>
            <person name="Gribaldo S."/>
        </authorList>
    </citation>
    <scope>NUCLEOTIDE SEQUENCE [LARGE SCALE GENOMIC DNA]</scope>
    <source>
        <strain evidence="2 3">CTT3</strain>
    </source>
</reference>
<gene>
    <name evidence="2" type="ORF">BET03_10560</name>
</gene>
<dbReference type="PROSITE" id="PS50914">
    <property type="entry name" value="BON"/>
    <property type="match status" value="3"/>
</dbReference>
<proteinExistence type="predicted"/>
<feature type="domain" description="BON" evidence="1">
    <location>
        <begin position="85"/>
        <end position="154"/>
    </location>
</feature>
<dbReference type="OrthoDB" id="1952369at2"/>
<evidence type="ECO:0000259" key="1">
    <source>
        <dbReference type="PROSITE" id="PS50914"/>
    </source>
</evidence>
<dbReference type="InterPro" id="IPR007055">
    <property type="entry name" value="BON_dom"/>
</dbReference>
<feature type="domain" description="BON" evidence="1">
    <location>
        <begin position="159"/>
        <end position="226"/>
    </location>
</feature>
<protein>
    <recommendedName>
        <fullName evidence="1">BON domain-containing protein</fullName>
    </recommendedName>
</protein>
<dbReference type="AlphaFoldDB" id="A0A419T5Q0"/>
<dbReference type="InterPro" id="IPR051686">
    <property type="entry name" value="Lipoprotein_DolP"/>
</dbReference>
<sequence>MNKKEKKEHLSKDELIVDLIKDQLEEKMQASSMDINVTCRSGVVNLSGFVDVLKEKKFAENIARKINGVKKVENNLTIGVDSQITDKHIEKEVINKLNNNKINDKTHGIGVKVNDGVVNLVGHVDKVKDAHIAMDLASQVRGVKDVVNNTENINKGIIDDVSINNAIRERLNDANFSGEDIVCDVVDGKVTLSGYTKSKREIELAKEIAMDIEGVNKVRNKIQIRKRNK</sequence>
<organism evidence="2 3">
    <name type="scientific">Thermohalobacter berrensis</name>
    <dbReference type="NCBI Taxonomy" id="99594"/>
    <lineage>
        <taxon>Bacteria</taxon>
        <taxon>Bacillati</taxon>
        <taxon>Bacillota</taxon>
        <taxon>Tissierellia</taxon>
        <taxon>Tissierellales</taxon>
        <taxon>Thermohalobacteraceae</taxon>
        <taxon>Thermohalobacter</taxon>
    </lineage>
</organism>
<dbReference type="RefSeq" id="WP_120168308.1">
    <property type="nucleotide sequence ID" value="NZ_MCIB01000009.1"/>
</dbReference>
<feature type="domain" description="BON" evidence="1">
    <location>
        <begin position="12"/>
        <end position="80"/>
    </location>
</feature>
<dbReference type="Gene3D" id="3.30.1340.30">
    <property type="match status" value="3"/>
</dbReference>
<name>A0A419T5Q0_9FIRM</name>
<dbReference type="PANTHER" id="PTHR34606">
    <property type="entry name" value="BON DOMAIN-CONTAINING PROTEIN"/>
    <property type="match status" value="1"/>
</dbReference>
<comment type="caution">
    <text evidence="2">The sequence shown here is derived from an EMBL/GenBank/DDBJ whole genome shotgun (WGS) entry which is preliminary data.</text>
</comment>
<evidence type="ECO:0000313" key="2">
    <source>
        <dbReference type="EMBL" id="RKD32765.1"/>
    </source>
</evidence>
<dbReference type="Proteomes" id="UP000284177">
    <property type="component" value="Unassembled WGS sequence"/>
</dbReference>
<dbReference type="PANTHER" id="PTHR34606:SF15">
    <property type="entry name" value="BON DOMAIN-CONTAINING PROTEIN"/>
    <property type="match status" value="1"/>
</dbReference>
<accession>A0A419T5Q0</accession>
<evidence type="ECO:0000313" key="3">
    <source>
        <dbReference type="Proteomes" id="UP000284177"/>
    </source>
</evidence>
<dbReference type="EMBL" id="MCIB01000009">
    <property type="protein sequence ID" value="RKD32765.1"/>
    <property type="molecule type" value="Genomic_DNA"/>
</dbReference>
<keyword evidence="3" id="KW-1185">Reference proteome</keyword>